<proteinExistence type="predicted"/>
<protein>
    <submittedName>
        <fullName evidence="1">Uncharacterized protein</fullName>
    </submittedName>
</protein>
<evidence type="ECO:0000313" key="1">
    <source>
        <dbReference type="EMBL" id="MFF3222396.1"/>
    </source>
</evidence>
<comment type="caution">
    <text evidence="1">The sequence shown here is derived from an EMBL/GenBank/DDBJ whole genome shotgun (WGS) entry which is preliminary data.</text>
</comment>
<name>A0ABW6QMF3_9NOCA</name>
<dbReference type="EMBL" id="JBIAPI010000001">
    <property type="protein sequence ID" value="MFF3222396.1"/>
    <property type="molecule type" value="Genomic_DNA"/>
</dbReference>
<reference evidence="1 2" key="1">
    <citation type="submission" date="2024-10" db="EMBL/GenBank/DDBJ databases">
        <title>The Natural Products Discovery Center: Release of the First 8490 Sequenced Strains for Exploring Actinobacteria Biosynthetic Diversity.</title>
        <authorList>
            <person name="Kalkreuter E."/>
            <person name="Kautsar S.A."/>
            <person name="Yang D."/>
            <person name="Bader C.D."/>
            <person name="Teijaro C.N."/>
            <person name="Fluegel L."/>
            <person name="Davis C.M."/>
            <person name="Simpson J.R."/>
            <person name="Lauterbach L."/>
            <person name="Steele A.D."/>
            <person name="Gui C."/>
            <person name="Meng S."/>
            <person name="Li G."/>
            <person name="Viehrig K."/>
            <person name="Ye F."/>
            <person name="Su P."/>
            <person name="Kiefer A.F."/>
            <person name="Nichols A."/>
            <person name="Cepeda A.J."/>
            <person name="Yan W."/>
            <person name="Fan B."/>
            <person name="Jiang Y."/>
            <person name="Adhikari A."/>
            <person name="Zheng C.-J."/>
            <person name="Schuster L."/>
            <person name="Cowan T.M."/>
            <person name="Smanski M.J."/>
            <person name="Chevrette M.G."/>
            <person name="De Carvalho L.P.S."/>
            <person name="Shen B."/>
        </authorList>
    </citation>
    <scope>NUCLEOTIDE SEQUENCE [LARGE SCALE GENOMIC DNA]</scope>
    <source>
        <strain evidence="1 2">NPDC003040</strain>
    </source>
</reference>
<dbReference type="Proteomes" id="UP001601948">
    <property type="component" value="Unassembled WGS sequence"/>
</dbReference>
<sequence length="51" mass="5558">MNVHVAHILIGTPLPVFEWPSRMWVVTSAMISGGKVGDAHLSERPAGEQTF</sequence>
<keyword evidence="2" id="KW-1185">Reference proteome</keyword>
<gene>
    <name evidence="1" type="ORF">ACFYV7_06335</name>
</gene>
<dbReference type="RefSeq" id="WP_387714335.1">
    <property type="nucleotide sequence ID" value="NZ_JBIAPI010000001.1"/>
</dbReference>
<accession>A0ABW6QMF3</accession>
<organism evidence="1 2">
    <name type="scientific">Nocardia suismassiliense</name>
    <dbReference type="NCBI Taxonomy" id="2077092"/>
    <lineage>
        <taxon>Bacteria</taxon>
        <taxon>Bacillati</taxon>
        <taxon>Actinomycetota</taxon>
        <taxon>Actinomycetes</taxon>
        <taxon>Mycobacteriales</taxon>
        <taxon>Nocardiaceae</taxon>
        <taxon>Nocardia</taxon>
    </lineage>
</organism>
<evidence type="ECO:0000313" key="2">
    <source>
        <dbReference type="Proteomes" id="UP001601948"/>
    </source>
</evidence>